<sequence length="52" mass="5917">MVDILNVVGDLVEYLRGFHTCVGTGGEKQTAEWYKEKGIEVPLSYLSLKWRS</sequence>
<gene>
    <name evidence="1" type="ORF">Syun_010019</name>
</gene>
<accession>A0AAP0KIC5</accession>
<comment type="caution">
    <text evidence="1">The sequence shown here is derived from an EMBL/GenBank/DDBJ whole genome shotgun (WGS) entry which is preliminary data.</text>
</comment>
<dbReference type="Proteomes" id="UP001420932">
    <property type="component" value="Unassembled WGS sequence"/>
</dbReference>
<dbReference type="AlphaFoldDB" id="A0AAP0KIC5"/>
<proteinExistence type="predicted"/>
<organism evidence="1 2">
    <name type="scientific">Stephania yunnanensis</name>
    <dbReference type="NCBI Taxonomy" id="152371"/>
    <lineage>
        <taxon>Eukaryota</taxon>
        <taxon>Viridiplantae</taxon>
        <taxon>Streptophyta</taxon>
        <taxon>Embryophyta</taxon>
        <taxon>Tracheophyta</taxon>
        <taxon>Spermatophyta</taxon>
        <taxon>Magnoliopsida</taxon>
        <taxon>Ranunculales</taxon>
        <taxon>Menispermaceae</taxon>
        <taxon>Menispermoideae</taxon>
        <taxon>Cissampelideae</taxon>
        <taxon>Stephania</taxon>
    </lineage>
</organism>
<reference evidence="1 2" key="1">
    <citation type="submission" date="2024-01" db="EMBL/GenBank/DDBJ databases">
        <title>Genome assemblies of Stephania.</title>
        <authorList>
            <person name="Yang L."/>
        </authorList>
    </citation>
    <scope>NUCLEOTIDE SEQUENCE [LARGE SCALE GENOMIC DNA]</scope>
    <source>
        <strain evidence="1">YNDBR</strain>
        <tissue evidence="1">Leaf</tissue>
    </source>
</reference>
<name>A0AAP0KIC5_9MAGN</name>
<evidence type="ECO:0000313" key="1">
    <source>
        <dbReference type="EMBL" id="KAK9151710.1"/>
    </source>
</evidence>
<protein>
    <submittedName>
        <fullName evidence="1">Uncharacterized protein</fullName>
    </submittedName>
</protein>
<keyword evidence="2" id="KW-1185">Reference proteome</keyword>
<evidence type="ECO:0000313" key="2">
    <source>
        <dbReference type="Proteomes" id="UP001420932"/>
    </source>
</evidence>
<dbReference type="EMBL" id="JBBNAF010000004">
    <property type="protein sequence ID" value="KAK9151710.1"/>
    <property type="molecule type" value="Genomic_DNA"/>
</dbReference>